<dbReference type="Proteomes" id="UP000282028">
    <property type="component" value="Unassembled WGS sequence"/>
</dbReference>
<comment type="caution">
    <text evidence="1">The sequence shown here is derived from an EMBL/GenBank/DDBJ whole genome shotgun (WGS) entry which is preliminary data.</text>
</comment>
<dbReference type="AlphaFoldDB" id="A0A3M8C9E6"/>
<dbReference type="RefSeq" id="WP_122909656.1">
    <property type="nucleotide sequence ID" value="NZ_CBCSBE010000002.1"/>
</dbReference>
<dbReference type="EMBL" id="RHHR01000026">
    <property type="protein sequence ID" value="RNB72322.1"/>
    <property type="molecule type" value="Genomic_DNA"/>
</dbReference>
<dbReference type="InterPro" id="IPR024496">
    <property type="entry name" value="Spore_germ_GerPE"/>
</dbReference>
<gene>
    <name evidence="1" type="ORF">EDM52_14310</name>
</gene>
<name>A0A3M8C9E6_9BACL</name>
<proteinExistence type="predicted"/>
<keyword evidence="2" id="KW-1185">Reference proteome</keyword>
<protein>
    <submittedName>
        <fullName evidence="1">Spore germination protein GerPE</fullName>
    </submittedName>
</protein>
<sequence length="124" mass="13955">MNTRTSKVDSLSIISVDTSSVIEIGDSHNIDAVSNVISVQREPAIYYEHEFQFTDYPLFTFPLPEPEQPDSFQTITCQDNGFIHVKCVKTSFLSASSVLQIGSNDCVTMETRIKNIRHLLRDPS</sequence>
<evidence type="ECO:0000313" key="1">
    <source>
        <dbReference type="EMBL" id="RNB72322.1"/>
    </source>
</evidence>
<dbReference type="Pfam" id="PF10970">
    <property type="entry name" value="GerPE"/>
    <property type="match status" value="1"/>
</dbReference>
<accession>A0A3M8C9E6</accession>
<organism evidence="1 2">
    <name type="scientific">Brevibacillus invocatus</name>
    <dbReference type="NCBI Taxonomy" id="173959"/>
    <lineage>
        <taxon>Bacteria</taxon>
        <taxon>Bacillati</taxon>
        <taxon>Bacillota</taxon>
        <taxon>Bacilli</taxon>
        <taxon>Bacillales</taxon>
        <taxon>Paenibacillaceae</taxon>
        <taxon>Brevibacillus</taxon>
    </lineage>
</organism>
<dbReference type="OrthoDB" id="2599887at2"/>
<evidence type="ECO:0000313" key="2">
    <source>
        <dbReference type="Proteomes" id="UP000282028"/>
    </source>
</evidence>
<reference evidence="1 2" key="1">
    <citation type="submission" date="2018-10" db="EMBL/GenBank/DDBJ databases">
        <title>Phylogenomics of Brevibacillus.</title>
        <authorList>
            <person name="Dunlap C."/>
        </authorList>
    </citation>
    <scope>NUCLEOTIDE SEQUENCE [LARGE SCALE GENOMIC DNA]</scope>
    <source>
        <strain evidence="1 2">JCM 12215</strain>
    </source>
</reference>